<evidence type="ECO:0000256" key="1">
    <source>
        <dbReference type="ARBA" id="ARBA00004613"/>
    </source>
</evidence>
<dbReference type="InterPro" id="IPR019791">
    <property type="entry name" value="Haem_peroxidase_animal"/>
</dbReference>
<dbReference type="SUPFAM" id="SSF48113">
    <property type="entry name" value="Heme-dependent peroxidases"/>
    <property type="match status" value="1"/>
</dbReference>
<keyword evidence="3 5" id="KW-0732">Signal</keyword>
<keyword evidence="4" id="KW-0325">Glycoprotein</keyword>
<dbReference type="InterPro" id="IPR025155">
    <property type="entry name" value="WxxW_domain"/>
</dbReference>
<dbReference type="PRINTS" id="PR00457">
    <property type="entry name" value="ANPEROXIDASE"/>
</dbReference>
<dbReference type="PANTHER" id="PTHR11475">
    <property type="entry name" value="OXIDASE/PEROXIDASE"/>
    <property type="match status" value="1"/>
</dbReference>
<proteinExistence type="predicted"/>
<comment type="subcellular location">
    <subcellularLocation>
        <location evidence="1">Secreted</location>
    </subcellularLocation>
</comment>
<dbReference type="Gene3D" id="1.10.640.10">
    <property type="entry name" value="Haem peroxidase domain superfamily, animal type"/>
    <property type="match status" value="1"/>
</dbReference>
<evidence type="ECO:0000256" key="3">
    <source>
        <dbReference type="ARBA" id="ARBA00022729"/>
    </source>
</evidence>
<dbReference type="Pfam" id="PF03098">
    <property type="entry name" value="An_peroxidase"/>
    <property type="match status" value="1"/>
</dbReference>
<evidence type="ECO:0000256" key="2">
    <source>
        <dbReference type="ARBA" id="ARBA00022525"/>
    </source>
</evidence>
<dbReference type="PROSITE" id="PS50292">
    <property type="entry name" value="PEROXIDASE_3"/>
    <property type="match status" value="1"/>
</dbReference>
<dbReference type="PANTHER" id="PTHR11475:SF4">
    <property type="entry name" value="CHORION PEROXIDASE"/>
    <property type="match status" value="1"/>
</dbReference>
<accession>A0ABP0GV12</accession>
<dbReference type="EMBL" id="CAWYQH010000152">
    <property type="protein sequence ID" value="CAK8695395.1"/>
    <property type="molecule type" value="Genomic_DNA"/>
</dbReference>
<evidence type="ECO:0000313" key="8">
    <source>
        <dbReference type="Proteomes" id="UP001642483"/>
    </source>
</evidence>
<evidence type="ECO:0000256" key="5">
    <source>
        <dbReference type="SAM" id="SignalP"/>
    </source>
</evidence>
<reference evidence="7 8" key="1">
    <citation type="submission" date="2024-02" db="EMBL/GenBank/DDBJ databases">
        <authorList>
            <person name="Daric V."/>
            <person name="Darras S."/>
        </authorList>
    </citation>
    <scope>NUCLEOTIDE SEQUENCE [LARGE SCALE GENOMIC DNA]</scope>
</reference>
<feature type="signal peptide" evidence="5">
    <location>
        <begin position="1"/>
        <end position="18"/>
    </location>
</feature>
<organism evidence="7 8">
    <name type="scientific">Clavelina lepadiformis</name>
    <name type="common">Light-bulb sea squirt</name>
    <name type="synonym">Ascidia lepadiformis</name>
    <dbReference type="NCBI Taxonomy" id="159417"/>
    <lineage>
        <taxon>Eukaryota</taxon>
        <taxon>Metazoa</taxon>
        <taxon>Chordata</taxon>
        <taxon>Tunicata</taxon>
        <taxon>Ascidiacea</taxon>
        <taxon>Aplousobranchia</taxon>
        <taxon>Clavelinidae</taxon>
        <taxon>Clavelina</taxon>
    </lineage>
</organism>
<sequence>MWGFRFFLTCLKVATMLAQLNYPALTLAAENTMTISNYTTTRDCRLKQLPPIDCRNVKYSPVDGSCNNALNPYAGTARTPLKRLLPPTYDDNAQAFRRSSSGNELPLARTVSNILNSGVGVTNRNSSVTNAMFVQFGQYMTHDFANTPTVEVDMGTCLCSNPDPRACINVPVASHDPHYDPSITCIPLKASKAVSGCDEGPTEQINSLSAYIDASTIYGSYQELTIKLRDPNSAGKLLLKNTESAISGCPIHRNKKILPFRRDFPEVTSKTFACPAHGNSPACFISGEERVNENIGLSSSHLLFAREHNRIAERMKILNPEWDDDTVFYESRRIVIAMHQIITYREFLPLLLGPKLMKEFDLGVLNNGFYYGYDATYDATISNAFTTAAFRYGHSQVGSFFHRPSPDFDSSEAPSIRTFQALFDQSAVINGTSPAIMRGLVMDAAKLVDPDFVEDLRNRMFEGSQKPGEDLLAINIQRGRHHGLPTYNSFREFCGLRRAILWKDLSDVISNSILYKLKLIYENVDDVDLYVGGISETPLHGATVGPTFGCIIASQFRDLKKGDRYWFENPGIFNEEQLSEIRKVRLSRILCDNMEGMKMMPPSAMELQGESNTRVRCSALPQMKISSWKAHNHVQEGDWTRWLPCHNDTEDKVLVKVLARDPDSVCRSPLKTEIAAISKLQPHRRKVRFLCPKGSIDGGTFPNSKQNLMYYWTSWLDRDSPLDGDKDDIESLDLLRAERPDDICGFPIAMQARTKNHESAFHSKQVFAALNPRHGLVCRGADQEDGECRDYKVRFYCPIDYREEIESKKYYLNSDASKSNPSKRWTPWLNLGNPQKGFYDVETPNYARNLGFPVCRRPLLIEGRVANTTIPAERSGVVLKRFSVFHGLVCDNRDQEDGFCRDFEVRYLCPSSRIDLIGKT</sequence>
<feature type="domain" description="WxxW" evidence="6">
    <location>
        <begin position="712"/>
        <end position="797"/>
    </location>
</feature>
<protein>
    <recommendedName>
        <fullName evidence="6">WxxW domain-containing protein</fullName>
    </recommendedName>
</protein>
<evidence type="ECO:0000259" key="6">
    <source>
        <dbReference type="Pfam" id="PF13330"/>
    </source>
</evidence>
<name>A0ABP0GV12_CLALP</name>
<keyword evidence="2" id="KW-0964">Secreted</keyword>
<gene>
    <name evidence="7" type="ORF">CVLEPA_LOCUS28675</name>
</gene>
<dbReference type="CDD" id="cd09823">
    <property type="entry name" value="peroxinectin_like"/>
    <property type="match status" value="1"/>
</dbReference>
<feature type="chain" id="PRO_5047165909" description="WxxW domain-containing protein" evidence="5">
    <location>
        <begin position="19"/>
        <end position="920"/>
    </location>
</feature>
<dbReference type="Proteomes" id="UP001642483">
    <property type="component" value="Unassembled WGS sequence"/>
</dbReference>
<evidence type="ECO:0000313" key="7">
    <source>
        <dbReference type="EMBL" id="CAK8695395.1"/>
    </source>
</evidence>
<evidence type="ECO:0000256" key="4">
    <source>
        <dbReference type="ARBA" id="ARBA00023180"/>
    </source>
</evidence>
<dbReference type="InterPro" id="IPR037120">
    <property type="entry name" value="Haem_peroxidase_sf_animal"/>
</dbReference>
<dbReference type="Pfam" id="PF13330">
    <property type="entry name" value="Mucin2_WxxW"/>
    <property type="match status" value="3"/>
</dbReference>
<dbReference type="InterPro" id="IPR010255">
    <property type="entry name" value="Haem_peroxidase_sf"/>
</dbReference>
<feature type="domain" description="WxxW" evidence="6">
    <location>
        <begin position="639"/>
        <end position="676"/>
    </location>
</feature>
<comment type="caution">
    <text evidence="7">The sequence shown here is derived from an EMBL/GenBank/DDBJ whole genome shotgun (WGS) entry which is preliminary data.</text>
</comment>
<feature type="domain" description="WxxW" evidence="6">
    <location>
        <begin position="825"/>
        <end position="909"/>
    </location>
</feature>
<keyword evidence="8" id="KW-1185">Reference proteome</keyword>